<gene>
    <name evidence="8" type="ORF">OLW01_00925</name>
</gene>
<evidence type="ECO:0000313" key="8">
    <source>
        <dbReference type="EMBL" id="WAJ70410.1"/>
    </source>
</evidence>
<dbReference type="PANTHER" id="PTHR30086">
    <property type="entry name" value="ARGININE EXPORTER PROTEIN ARGO"/>
    <property type="match status" value="1"/>
</dbReference>
<feature type="transmembrane region" description="Helical" evidence="7">
    <location>
        <begin position="71"/>
        <end position="88"/>
    </location>
</feature>
<dbReference type="InterPro" id="IPR001123">
    <property type="entry name" value="LeuE-type"/>
</dbReference>
<dbReference type="Proteomes" id="UP001163726">
    <property type="component" value="Chromosome"/>
</dbReference>
<reference evidence="8" key="1">
    <citation type="submission" date="2022-10" db="EMBL/GenBank/DDBJ databases">
        <title>Catenovulum adriacola sp. nov. isolated in the Harbour of Susak.</title>
        <authorList>
            <person name="Schoch T."/>
            <person name="Reich S.J."/>
            <person name="Stoeferle S."/>
            <person name="Flaiz M."/>
            <person name="Kazda M."/>
            <person name="Riedel C.U."/>
            <person name="Duerre P."/>
        </authorList>
    </citation>
    <scope>NUCLEOTIDE SEQUENCE</scope>
    <source>
        <strain evidence="8">TS8</strain>
    </source>
</reference>
<name>A0ABY7AM84_9ALTE</name>
<keyword evidence="3" id="KW-1003">Cell membrane</keyword>
<dbReference type="EMBL" id="CP109965">
    <property type="protein sequence ID" value="WAJ70410.1"/>
    <property type="molecule type" value="Genomic_DNA"/>
</dbReference>
<sequence>MQFDTWFAFFVACWVISVSPGAGAVACMSSGVNYGFKRGYFNVLGMEFAIVVQILIAITGLGALIAASETAFNVIKWLGVGYLFYLAFKQWRQPVQQVTLAKAEQIEHLKRGLFLKGFLVNMSNPKAIVFILAVFPQFMDTSADLLPQYLLMMVTMIFVDLIVMGGYTGLATQVLQHLKSVEQQTTLNRIFASLFALAAIILCFVGRA</sequence>
<dbReference type="PIRSF" id="PIRSF006324">
    <property type="entry name" value="LeuE"/>
    <property type="match status" value="1"/>
</dbReference>
<keyword evidence="4 7" id="KW-0812">Transmembrane</keyword>
<evidence type="ECO:0000256" key="3">
    <source>
        <dbReference type="ARBA" id="ARBA00022475"/>
    </source>
</evidence>
<feature type="transmembrane region" description="Helical" evidence="7">
    <location>
        <begin position="40"/>
        <end position="65"/>
    </location>
</feature>
<evidence type="ECO:0000313" key="9">
    <source>
        <dbReference type="Proteomes" id="UP001163726"/>
    </source>
</evidence>
<keyword evidence="9" id="KW-1185">Reference proteome</keyword>
<evidence type="ECO:0000256" key="6">
    <source>
        <dbReference type="ARBA" id="ARBA00023136"/>
    </source>
</evidence>
<organism evidence="8 9">
    <name type="scientific">Catenovulum adriaticum</name>
    <dbReference type="NCBI Taxonomy" id="2984846"/>
    <lineage>
        <taxon>Bacteria</taxon>
        <taxon>Pseudomonadati</taxon>
        <taxon>Pseudomonadota</taxon>
        <taxon>Gammaproteobacteria</taxon>
        <taxon>Alteromonadales</taxon>
        <taxon>Alteromonadaceae</taxon>
        <taxon>Catenovulum</taxon>
    </lineage>
</organism>
<dbReference type="PANTHER" id="PTHR30086:SF14">
    <property type="entry name" value="HOMOSERINE_HOMOSERINE LACTONE EFFLUX PROTEIN"/>
    <property type="match status" value="1"/>
</dbReference>
<dbReference type="RefSeq" id="WP_268074726.1">
    <property type="nucleotide sequence ID" value="NZ_CP109965.1"/>
</dbReference>
<feature type="transmembrane region" description="Helical" evidence="7">
    <location>
        <begin position="6"/>
        <end position="28"/>
    </location>
</feature>
<feature type="transmembrane region" description="Helical" evidence="7">
    <location>
        <begin position="150"/>
        <end position="170"/>
    </location>
</feature>
<evidence type="ECO:0000256" key="7">
    <source>
        <dbReference type="SAM" id="Phobius"/>
    </source>
</evidence>
<accession>A0ABY7AM84</accession>
<dbReference type="Pfam" id="PF01810">
    <property type="entry name" value="LysE"/>
    <property type="match status" value="1"/>
</dbReference>
<proteinExistence type="inferred from homology"/>
<keyword evidence="6 7" id="KW-0472">Membrane</keyword>
<comment type="similarity">
    <text evidence="2">Belongs to the Rht family.</text>
</comment>
<evidence type="ECO:0000256" key="1">
    <source>
        <dbReference type="ARBA" id="ARBA00004651"/>
    </source>
</evidence>
<evidence type="ECO:0000256" key="4">
    <source>
        <dbReference type="ARBA" id="ARBA00022692"/>
    </source>
</evidence>
<feature type="transmembrane region" description="Helical" evidence="7">
    <location>
        <begin position="190"/>
        <end position="207"/>
    </location>
</feature>
<comment type="subcellular location">
    <subcellularLocation>
        <location evidence="1">Cell membrane</location>
        <topology evidence="1">Multi-pass membrane protein</topology>
    </subcellularLocation>
</comment>
<evidence type="ECO:0000256" key="5">
    <source>
        <dbReference type="ARBA" id="ARBA00022989"/>
    </source>
</evidence>
<keyword evidence="5 7" id="KW-1133">Transmembrane helix</keyword>
<feature type="transmembrane region" description="Helical" evidence="7">
    <location>
        <begin position="118"/>
        <end position="138"/>
    </location>
</feature>
<evidence type="ECO:0000256" key="2">
    <source>
        <dbReference type="ARBA" id="ARBA00007928"/>
    </source>
</evidence>
<protein>
    <submittedName>
        <fullName evidence="8">LysE family transporter</fullName>
    </submittedName>
</protein>